<evidence type="ECO:0000313" key="2">
    <source>
        <dbReference type="EMBL" id="RHC16422.1"/>
    </source>
</evidence>
<reference evidence="3 4" key="1">
    <citation type="submission" date="2018-08" db="EMBL/GenBank/DDBJ databases">
        <title>A genome reference for cultivated species of the human gut microbiota.</title>
        <authorList>
            <person name="Zou Y."/>
            <person name="Xue W."/>
            <person name="Luo G."/>
        </authorList>
    </citation>
    <scope>NUCLEOTIDE SEQUENCE [LARGE SCALE GENOMIC DNA]</scope>
    <source>
        <strain evidence="2 3">AM37-1AC</strain>
        <strain evidence="1 4">AM43-11</strain>
    </source>
</reference>
<dbReference type="RefSeq" id="WP_015560965.1">
    <property type="nucleotide sequence ID" value="NZ_JAQEFF010000019.1"/>
</dbReference>
<dbReference type="AlphaFoldDB" id="A0A3R6AS22"/>
<dbReference type="EMBL" id="QSFP01000011">
    <property type="protein sequence ID" value="RHA66755.1"/>
    <property type="molecule type" value="Genomic_DNA"/>
</dbReference>
<comment type="caution">
    <text evidence="2">The sequence shown here is derived from an EMBL/GenBank/DDBJ whole genome shotgun (WGS) entry which is preliminary data.</text>
</comment>
<sequence length="119" mass="13052">MILDYITPNGNYDGLFSSGGLRIYHVDATLANDEYGAPYLTADNYSPVYDSTNNGRRILRLVNNGNGFYRDGDVIGGTATGFGWYDNNGQLTIDTGYMITVDSVSEDQKNCTITILTNN</sequence>
<evidence type="ECO:0000313" key="1">
    <source>
        <dbReference type="EMBL" id="RHA66755.1"/>
    </source>
</evidence>
<name>A0A3R6AS22_9FIRM</name>
<proteinExistence type="predicted"/>
<gene>
    <name evidence="2" type="ORF">DW856_11590</name>
    <name evidence="1" type="ORF">DW927_10960</name>
</gene>
<dbReference type="EMBL" id="QSHO01000009">
    <property type="protein sequence ID" value="RHC16422.1"/>
    <property type="molecule type" value="Genomic_DNA"/>
</dbReference>
<dbReference type="Proteomes" id="UP000283513">
    <property type="component" value="Unassembled WGS sequence"/>
</dbReference>
<accession>A0A3R6AS22</accession>
<evidence type="ECO:0000313" key="3">
    <source>
        <dbReference type="Proteomes" id="UP000283513"/>
    </source>
</evidence>
<evidence type="ECO:0000313" key="4">
    <source>
        <dbReference type="Proteomes" id="UP000284465"/>
    </source>
</evidence>
<dbReference type="Proteomes" id="UP000284465">
    <property type="component" value="Unassembled WGS sequence"/>
</dbReference>
<protein>
    <submittedName>
        <fullName evidence="2">Uncharacterized protein</fullName>
    </submittedName>
</protein>
<organism evidence="2 3">
    <name type="scientific">Roseburia intestinalis</name>
    <dbReference type="NCBI Taxonomy" id="166486"/>
    <lineage>
        <taxon>Bacteria</taxon>
        <taxon>Bacillati</taxon>
        <taxon>Bacillota</taxon>
        <taxon>Clostridia</taxon>
        <taxon>Lachnospirales</taxon>
        <taxon>Lachnospiraceae</taxon>
        <taxon>Roseburia</taxon>
    </lineage>
</organism>